<comment type="caution">
    <text evidence="6">Lacks conserved residue(s) required for the propagation of feature annotation.</text>
</comment>
<keyword evidence="4" id="KW-1015">Disulfide bond</keyword>
<organism evidence="9 10">
    <name type="scientific">Desmophyllum pertusum</name>
    <dbReference type="NCBI Taxonomy" id="174260"/>
    <lineage>
        <taxon>Eukaryota</taxon>
        <taxon>Metazoa</taxon>
        <taxon>Cnidaria</taxon>
        <taxon>Anthozoa</taxon>
        <taxon>Hexacorallia</taxon>
        <taxon>Scleractinia</taxon>
        <taxon>Caryophylliina</taxon>
        <taxon>Caryophylliidae</taxon>
        <taxon>Desmophyllum</taxon>
    </lineage>
</organism>
<dbReference type="PANTHER" id="PTHR11304:SF29">
    <property type="entry name" value="EPHRIN"/>
    <property type="match status" value="1"/>
</dbReference>
<keyword evidence="3" id="KW-0472">Membrane</keyword>
<dbReference type="AlphaFoldDB" id="A0A9X0A944"/>
<dbReference type="InterPro" id="IPR008972">
    <property type="entry name" value="Cupredoxin"/>
</dbReference>
<dbReference type="EMBL" id="MU825397">
    <property type="protein sequence ID" value="KAJ7393834.1"/>
    <property type="molecule type" value="Genomic_DNA"/>
</dbReference>
<feature type="signal peptide" evidence="7">
    <location>
        <begin position="1"/>
        <end position="23"/>
    </location>
</feature>
<evidence type="ECO:0000313" key="10">
    <source>
        <dbReference type="Proteomes" id="UP001163046"/>
    </source>
</evidence>
<keyword evidence="5" id="KW-0325">Glycoprotein</keyword>
<comment type="similarity">
    <text evidence="6">Belongs to the ephrin family.</text>
</comment>
<dbReference type="InterPro" id="IPR031328">
    <property type="entry name" value="Ephrin"/>
</dbReference>
<dbReference type="SUPFAM" id="SSF49503">
    <property type="entry name" value="Cupredoxins"/>
    <property type="match status" value="1"/>
</dbReference>
<dbReference type="GO" id="GO:0046875">
    <property type="term" value="F:ephrin receptor binding"/>
    <property type="evidence" value="ECO:0007669"/>
    <property type="project" value="TreeGrafter"/>
</dbReference>
<dbReference type="OrthoDB" id="5968782at2759"/>
<accession>A0A9X0A944</accession>
<dbReference type="GO" id="GO:0048013">
    <property type="term" value="P:ephrin receptor signaling pathway"/>
    <property type="evidence" value="ECO:0007669"/>
    <property type="project" value="TreeGrafter"/>
</dbReference>
<sequence>MHHERYSVLFLAQIVLFFQVLEGAVYPSIHWSPQNPLFDSSDNILYVLPMSKLHIVCPNPTTVMKKVQDNTSKDKLYQNFWIVSRESYERCNTDYTQGSRLLLRCITP</sequence>
<reference evidence="9" key="1">
    <citation type="submission" date="2023-01" db="EMBL/GenBank/DDBJ databases">
        <title>Genome assembly of the deep-sea coral Lophelia pertusa.</title>
        <authorList>
            <person name="Herrera S."/>
            <person name="Cordes E."/>
        </authorList>
    </citation>
    <scope>NUCLEOTIDE SEQUENCE</scope>
    <source>
        <strain evidence="9">USNM1676648</strain>
        <tissue evidence="9">Polyp</tissue>
    </source>
</reference>
<keyword evidence="10" id="KW-1185">Reference proteome</keyword>
<proteinExistence type="inferred from homology"/>
<evidence type="ECO:0000256" key="6">
    <source>
        <dbReference type="PROSITE-ProRule" id="PRU00884"/>
    </source>
</evidence>
<evidence type="ECO:0000256" key="2">
    <source>
        <dbReference type="ARBA" id="ARBA00022729"/>
    </source>
</evidence>
<evidence type="ECO:0000256" key="3">
    <source>
        <dbReference type="ARBA" id="ARBA00023136"/>
    </source>
</evidence>
<dbReference type="GO" id="GO:0007411">
    <property type="term" value="P:axon guidance"/>
    <property type="evidence" value="ECO:0007669"/>
    <property type="project" value="TreeGrafter"/>
</dbReference>
<evidence type="ECO:0000256" key="1">
    <source>
        <dbReference type="ARBA" id="ARBA00004370"/>
    </source>
</evidence>
<dbReference type="PANTHER" id="PTHR11304">
    <property type="entry name" value="EPHRIN"/>
    <property type="match status" value="1"/>
</dbReference>
<gene>
    <name evidence="9" type="primary">EFNB2_5</name>
    <name evidence="9" type="ORF">OS493_003500</name>
</gene>
<dbReference type="Proteomes" id="UP001163046">
    <property type="component" value="Unassembled WGS sequence"/>
</dbReference>
<evidence type="ECO:0000313" key="9">
    <source>
        <dbReference type="EMBL" id="KAJ7393834.1"/>
    </source>
</evidence>
<evidence type="ECO:0000256" key="4">
    <source>
        <dbReference type="ARBA" id="ARBA00023157"/>
    </source>
</evidence>
<dbReference type="GO" id="GO:0005886">
    <property type="term" value="C:plasma membrane"/>
    <property type="evidence" value="ECO:0007669"/>
    <property type="project" value="TreeGrafter"/>
</dbReference>
<keyword evidence="2 7" id="KW-0732">Signal</keyword>
<feature type="chain" id="PRO_5040989227" evidence="7">
    <location>
        <begin position="24"/>
        <end position="108"/>
    </location>
</feature>
<evidence type="ECO:0000259" key="8">
    <source>
        <dbReference type="PROSITE" id="PS51551"/>
    </source>
</evidence>
<dbReference type="Pfam" id="PF00812">
    <property type="entry name" value="Ephrin"/>
    <property type="match status" value="1"/>
</dbReference>
<dbReference type="Gene3D" id="2.60.40.420">
    <property type="entry name" value="Cupredoxins - blue copper proteins"/>
    <property type="match status" value="1"/>
</dbReference>
<evidence type="ECO:0000256" key="7">
    <source>
        <dbReference type="SAM" id="SignalP"/>
    </source>
</evidence>
<protein>
    <submittedName>
        <fullName evidence="9">Ephrin-B2a</fullName>
    </submittedName>
</protein>
<dbReference type="PROSITE" id="PS51551">
    <property type="entry name" value="EPHRIN_RBD_2"/>
    <property type="match status" value="1"/>
</dbReference>
<dbReference type="InterPro" id="IPR001799">
    <property type="entry name" value="Ephrin_RBD"/>
</dbReference>
<feature type="domain" description="Ephrin RBD" evidence="8">
    <location>
        <begin position="24"/>
        <end position="108"/>
    </location>
</feature>
<comment type="caution">
    <text evidence="9">The sequence shown here is derived from an EMBL/GenBank/DDBJ whole genome shotgun (WGS) entry which is preliminary data.</text>
</comment>
<evidence type="ECO:0000256" key="5">
    <source>
        <dbReference type="ARBA" id="ARBA00023180"/>
    </source>
</evidence>
<name>A0A9X0A944_9CNID</name>
<comment type="subcellular location">
    <subcellularLocation>
        <location evidence="1">Membrane</location>
    </subcellularLocation>
</comment>